<keyword evidence="4" id="KW-1185">Reference proteome</keyword>
<comment type="caution">
    <text evidence="3">The sequence shown here is derived from an EMBL/GenBank/DDBJ whole genome shotgun (WGS) entry which is preliminary data.</text>
</comment>
<organism evidence="3 4">
    <name type="scientific">Aquamicrobium segne</name>
    <dbReference type="NCBI Taxonomy" id="469547"/>
    <lineage>
        <taxon>Bacteria</taxon>
        <taxon>Pseudomonadati</taxon>
        <taxon>Pseudomonadota</taxon>
        <taxon>Alphaproteobacteria</taxon>
        <taxon>Hyphomicrobiales</taxon>
        <taxon>Phyllobacteriaceae</taxon>
        <taxon>Aquamicrobium</taxon>
    </lineage>
</organism>
<dbReference type="Proteomes" id="UP001596016">
    <property type="component" value="Unassembled WGS sequence"/>
</dbReference>
<sequence length="282" mass="30256">MSDQQSPEDWRRERALAALARAMRGDDEDAPGNLPARQKTAPGSSAAEITAPPLEKTTPSSSKDIWQKHEAILRAEAREKELSEYQDKSETFDSVPSDAADTTLQSPKLPLTPSITLAEEAKEEQFEAPLAFVDSANESMTEPLNELPTEKNTPEAAALVRPGIATSRPLIMRLTLLGALTGIAAALLLWKPYGAIAAFLPFAGLLSGLGAGLVAALFQSKIVVNPQSTTGADTAIAHDLHEQVEQPNPVALGHPPTTDEIRASLRQFRAATQDLARSRTPR</sequence>
<proteinExistence type="predicted"/>
<dbReference type="EMBL" id="JBHSLL010000010">
    <property type="protein sequence ID" value="MFC5384774.1"/>
    <property type="molecule type" value="Genomic_DNA"/>
</dbReference>
<feature type="region of interest" description="Disordered" evidence="1">
    <location>
        <begin position="1"/>
        <end position="108"/>
    </location>
</feature>
<dbReference type="RefSeq" id="WP_378227624.1">
    <property type="nucleotide sequence ID" value="NZ_JBHSLL010000010.1"/>
</dbReference>
<keyword evidence="2" id="KW-0472">Membrane</keyword>
<evidence type="ECO:0000313" key="3">
    <source>
        <dbReference type="EMBL" id="MFC5384774.1"/>
    </source>
</evidence>
<name>A0ABW0GT27_9HYPH</name>
<evidence type="ECO:0000256" key="1">
    <source>
        <dbReference type="SAM" id="MobiDB-lite"/>
    </source>
</evidence>
<gene>
    <name evidence="3" type="ORF">ACFPLB_02215</name>
</gene>
<feature type="transmembrane region" description="Helical" evidence="2">
    <location>
        <begin position="170"/>
        <end position="190"/>
    </location>
</feature>
<reference evidence="4" key="1">
    <citation type="journal article" date="2019" name="Int. J. Syst. Evol. Microbiol.">
        <title>The Global Catalogue of Microorganisms (GCM) 10K type strain sequencing project: providing services to taxonomists for standard genome sequencing and annotation.</title>
        <authorList>
            <consortium name="The Broad Institute Genomics Platform"/>
            <consortium name="The Broad Institute Genome Sequencing Center for Infectious Disease"/>
            <person name="Wu L."/>
            <person name="Ma J."/>
        </authorList>
    </citation>
    <scope>NUCLEOTIDE SEQUENCE [LARGE SCALE GENOMIC DNA]</scope>
    <source>
        <strain evidence="4">CGMCC 4.1415</strain>
    </source>
</reference>
<evidence type="ECO:0000313" key="4">
    <source>
        <dbReference type="Proteomes" id="UP001596016"/>
    </source>
</evidence>
<protein>
    <submittedName>
        <fullName evidence="3">Uncharacterized protein</fullName>
    </submittedName>
</protein>
<feature type="transmembrane region" description="Helical" evidence="2">
    <location>
        <begin position="196"/>
        <end position="218"/>
    </location>
</feature>
<keyword evidence="2" id="KW-0812">Transmembrane</keyword>
<evidence type="ECO:0000256" key="2">
    <source>
        <dbReference type="SAM" id="Phobius"/>
    </source>
</evidence>
<feature type="compositionally biased region" description="Basic and acidic residues" evidence="1">
    <location>
        <begin position="65"/>
        <end position="91"/>
    </location>
</feature>
<accession>A0ABW0GT27</accession>
<keyword evidence="2" id="KW-1133">Transmembrane helix</keyword>